<sequence length="361" mass="39978">MAAAALTLIWNVVRGKFLTVPYPEEDCSGKTIIVTGANSGKILTLPSPLSIRHIYSCFKDVQRRSFLLTAHPGLGREACRHFVRLGAAKVILACRNLDKGEEAKKDIEGTTQKQGVVDVWQLDLASFDSVREFAARVNKLDRVDVLINNASFLTFRREMVEGHESTLTVNVISTYLLTLLVLPALRRTSSQCNITPHIVVVSSEAAFLSPLPERDSDSIFKALDAKADVMERYNISKLLQLMIVPRLAEDLDASRKGRIVVTGLHPGFCGTELFRQLPFPLSLIYKVFSMAISRTAEMGSRTLLAAAFAKEDLHGKFMADAELHDFPKIMQGEEGAKLVRRVWDELMGMLEGIESGSTSNI</sequence>
<dbReference type="Gene3D" id="3.40.50.720">
    <property type="entry name" value="NAD(P)-binding Rossmann-like Domain"/>
    <property type="match status" value="1"/>
</dbReference>
<reference evidence="3" key="1">
    <citation type="journal article" date="2020" name="BMC Genomics">
        <title>Correction to: Identification and distribution of gene clusters required for synthesis of sphingolipid metabolism inhibitors in diverse species of the filamentous fungus Fusarium.</title>
        <authorList>
            <person name="Kim H.S."/>
            <person name="Lohmar J.M."/>
            <person name="Busman M."/>
            <person name="Brown D.W."/>
            <person name="Naumann T.A."/>
            <person name="Divon H.H."/>
            <person name="Lysoe E."/>
            <person name="Uhlig S."/>
            <person name="Proctor R.H."/>
        </authorList>
    </citation>
    <scope>NUCLEOTIDE SEQUENCE</scope>
    <source>
        <strain evidence="3">NRRL 22465</strain>
    </source>
</reference>
<evidence type="ECO:0000313" key="3">
    <source>
        <dbReference type="EMBL" id="KAF4977807.1"/>
    </source>
</evidence>
<evidence type="ECO:0000313" key="4">
    <source>
        <dbReference type="Proteomes" id="UP000635477"/>
    </source>
</evidence>
<feature type="signal peptide" evidence="2">
    <location>
        <begin position="1"/>
        <end position="15"/>
    </location>
</feature>
<dbReference type="EMBL" id="JABEYC010000417">
    <property type="protein sequence ID" value="KAF4977807.1"/>
    <property type="molecule type" value="Genomic_DNA"/>
</dbReference>
<dbReference type="AlphaFoldDB" id="A0A8H4XKK6"/>
<keyword evidence="2" id="KW-0732">Signal</keyword>
<evidence type="ECO:0008006" key="5">
    <source>
        <dbReference type="Google" id="ProtNLM"/>
    </source>
</evidence>
<dbReference type="PANTHER" id="PTHR43157">
    <property type="entry name" value="PHOSPHATIDYLINOSITOL-GLYCAN BIOSYNTHESIS CLASS F PROTEIN-RELATED"/>
    <property type="match status" value="1"/>
</dbReference>
<dbReference type="InterPro" id="IPR036291">
    <property type="entry name" value="NAD(P)-bd_dom_sf"/>
</dbReference>
<accession>A0A8H4XKK6</accession>
<dbReference type="Proteomes" id="UP000635477">
    <property type="component" value="Unassembled WGS sequence"/>
</dbReference>
<dbReference type="OrthoDB" id="542013at2759"/>
<dbReference type="SUPFAM" id="SSF51735">
    <property type="entry name" value="NAD(P)-binding Rossmann-fold domains"/>
    <property type="match status" value="1"/>
</dbReference>
<evidence type="ECO:0000256" key="1">
    <source>
        <dbReference type="ARBA" id="ARBA00023002"/>
    </source>
</evidence>
<dbReference type="PANTHER" id="PTHR43157:SF31">
    <property type="entry name" value="PHOSPHATIDYLINOSITOL-GLYCAN BIOSYNTHESIS CLASS F PROTEIN"/>
    <property type="match status" value="1"/>
</dbReference>
<reference evidence="3" key="2">
    <citation type="submission" date="2020-05" db="EMBL/GenBank/DDBJ databases">
        <authorList>
            <person name="Kim H.-S."/>
            <person name="Proctor R.H."/>
            <person name="Brown D.W."/>
        </authorList>
    </citation>
    <scope>NUCLEOTIDE SEQUENCE</scope>
    <source>
        <strain evidence="3">NRRL 22465</strain>
    </source>
</reference>
<organism evidence="3 4">
    <name type="scientific">Fusarium zealandicum</name>
    <dbReference type="NCBI Taxonomy" id="1053134"/>
    <lineage>
        <taxon>Eukaryota</taxon>
        <taxon>Fungi</taxon>
        <taxon>Dikarya</taxon>
        <taxon>Ascomycota</taxon>
        <taxon>Pezizomycotina</taxon>
        <taxon>Sordariomycetes</taxon>
        <taxon>Hypocreomycetidae</taxon>
        <taxon>Hypocreales</taxon>
        <taxon>Nectriaceae</taxon>
        <taxon>Fusarium</taxon>
        <taxon>Fusarium staphyleae species complex</taxon>
    </lineage>
</organism>
<keyword evidence="1" id="KW-0560">Oxidoreductase</keyword>
<keyword evidence="4" id="KW-1185">Reference proteome</keyword>
<dbReference type="GO" id="GO:0016491">
    <property type="term" value="F:oxidoreductase activity"/>
    <property type="evidence" value="ECO:0007669"/>
    <property type="project" value="UniProtKB-KW"/>
</dbReference>
<name>A0A8H4XKK6_9HYPO</name>
<dbReference type="Pfam" id="PF00106">
    <property type="entry name" value="adh_short"/>
    <property type="match status" value="1"/>
</dbReference>
<evidence type="ECO:0000256" key="2">
    <source>
        <dbReference type="SAM" id="SignalP"/>
    </source>
</evidence>
<dbReference type="InterPro" id="IPR002347">
    <property type="entry name" value="SDR_fam"/>
</dbReference>
<feature type="chain" id="PRO_5034669963" description="NAD(P)-binding protein" evidence="2">
    <location>
        <begin position="16"/>
        <end position="361"/>
    </location>
</feature>
<protein>
    <recommendedName>
        <fullName evidence="5">NAD(P)-binding protein</fullName>
    </recommendedName>
</protein>
<gene>
    <name evidence="3" type="ORF">FZEAL_5714</name>
</gene>
<proteinExistence type="predicted"/>
<comment type="caution">
    <text evidence="3">The sequence shown here is derived from an EMBL/GenBank/DDBJ whole genome shotgun (WGS) entry which is preliminary data.</text>
</comment>